<comment type="caution">
    <text evidence="2">The sequence shown here is derived from an EMBL/GenBank/DDBJ whole genome shotgun (WGS) entry which is preliminary data.</text>
</comment>
<evidence type="ECO:0000313" key="2">
    <source>
        <dbReference type="EMBL" id="TFV93594.1"/>
    </source>
</evidence>
<dbReference type="RefSeq" id="WP_135076053.1">
    <property type="nucleotide sequence ID" value="NZ_SPSB01000004.1"/>
</dbReference>
<keyword evidence="3" id="KW-1185">Reference proteome</keyword>
<evidence type="ECO:0008006" key="4">
    <source>
        <dbReference type="Google" id="ProtNLM"/>
    </source>
</evidence>
<organism evidence="2 3">
    <name type="scientific">Algoriphagus kandeliae</name>
    <dbReference type="NCBI Taxonomy" id="2562278"/>
    <lineage>
        <taxon>Bacteria</taxon>
        <taxon>Pseudomonadati</taxon>
        <taxon>Bacteroidota</taxon>
        <taxon>Cytophagia</taxon>
        <taxon>Cytophagales</taxon>
        <taxon>Cyclobacteriaceae</taxon>
        <taxon>Algoriphagus</taxon>
    </lineage>
</organism>
<dbReference type="OrthoDB" id="828009at2"/>
<evidence type="ECO:0000313" key="3">
    <source>
        <dbReference type="Proteomes" id="UP000297647"/>
    </source>
</evidence>
<dbReference type="EMBL" id="SPSB01000004">
    <property type="protein sequence ID" value="TFV93594.1"/>
    <property type="molecule type" value="Genomic_DNA"/>
</dbReference>
<protein>
    <recommendedName>
        <fullName evidence="4">Secreted protein</fullName>
    </recommendedName>
</protein>
<evidence type="ECO:0000256" key="1">
    <source>
        <dbReference type="SAM" id="SignalP"/>
    </source>
</evidence>
<proteinExistence type="predicted"/>
<feature type="signal peptide" evidence="1">
    <location>
        <begin position="1"/>
        <end position="23"/>
    </location>
</feature>
<dbReference type="Proteomes" id="UP000297647">
    <property type="component" value="Unassembled WGS sequence"/>
</dbReference>
<accession>A0A4Y9QLL2</accession>
<name>A0A4Y9QLL2_9BACT</name>
<gene>
    <name evidence="2" type="ORF">E4S40_15230</name>
</gene>
<sequence>MKKVIFGMAFLGSMMLTGISVNAQEEEEEGTQSCYQRMVICNGGYTVYHSDNQFTSERCRVFEIGCNNCE</sequence>
<dbReference type="AlphaFoldDB" id="A0A4Y9QLL2"/>
<reference evidence="2 3" key="1">
    <citation type="submission" date="2019-03" db="EMBL/GenBank/DDBJ databases">
        <title>Algoriphagus sp. nov, a new strain isolated from root system soil of mangrove plant Kandelia.</title>
        <authorList>
            <person name="Yin Q."/>
            <person name="Wang K."/>
            <person name="Song Z."/>
        </authorList>
    </citation>
    <scope>NUCLEOTIDE SEQUENCE [LARGE SCALE GENOMIC DNA]</scope>
    <source>
        <strain evidence="2 3">XY-J91</strain>
    </source>
</reference>
<feature type="chain" id="PRO_5021500765" description="Secreted protein" evidence="1">
    <location>
        <begin position="24"/>
        <end position="70"/>
    </location>
</feature>
<keyword evidence="1" id="KW-0732">Signal</keyword>